<keyword evidence="4" id="KW-1185">Reference proteome</keyword>
<gene>
    <name evidence="3" type="ORF">EXN75_10465</name>
</gene>
<name>A0A4Y8VDI5_9BACT</name>
<dbReference type="OrthoDB" id="9816048at2"/>
<dbReference type="InterPro" id="IPR002656">
    <property type="entry name" value="Acyl_transf_3_dom"/>
</dbReference>
<dbReference type="RefSeq" id="WP_134843768.1">
    <property type="nucleotide sequence ID" value="NZ_SGVY01000027.1"/>
</dbReference>
<comment type="caution">
    <text evidence="3">The sequence shown here is derived from an EMBL/GenBank/DDBJ whole genome shotgun (WGS) entry which is preliminary data.</text>
</comment>
<dbReference type="Pfam" id="PF01757">
    <property type="entry name" value="Acyl_transf_3"/>
    <property type="match status" value="1"/>
</dbReference>
<feature type="transmembrane region" description="Helical" evidence="1">
    <location>
        <begin position="32"/>
        <end position="50"/>
    </location>
</feature>
<evidence type="ECO:0000256" key="1">
    <source>
        <dbReference type="SAM" id="Phobius"/>
    </source>
</evidence>
<feature type="transmembrane region" description="Helical" evidence="1">
    <location>
        <begin position="153"/>
        <end position="173"/>
    </location>
</feature>
<dbReference type="GeneID" id="302995703"/>
<feature type="transmembrane region" description="Helical" evidence="1">
    <location>
        <begin position="319"/>
        <end position="339"/>
    </location>
</feature>
<evidence type="ECO:0000313" key="4">
    <source>
        <dbReference type="Proteomes" id="UP000297872"/>
    </source>
</evidence>
<feature type="transmembrane region" description="Helical" evidence="1">
    <location>
        <begin position="70"/>
        <end position="92"/>
    </location>
</feature>
<evidence type="ECO:0000313" key="3">
    <source>
        <dbReference type="EMBL" id="TFH79245.1"/>
    </source>
</evidence>
<dbReference type="EMBL" id="SGVY01000027">
    <property type="protein sequence ID" value="TFH79245.1"/>
    <property type="molecule type" value="Genomic_DNA"/>
</dbReference>
<accession>A0A4Y8VDI5</accession>
<keyword evidence="1" id="KW-1133">Transmembrane helix</keyword>
<feature type="transmembrane region" description="Helical" evidence="1">
    <location>
        <begin position="179"/>
        <end position="200"/>
    </location>
</feature>
<sequence length="353" mass="40829">MENRDLTIDIGKGIAIILMCVGHSYVCTFLDTFIYLFHMAFFFLMSGYFFRKKNLAAPRTFLWKRIKGLYFPFVKWGFIFVALHNVFTTLGINTREAGFYSIKDMAYKAFSTNTRFIPTEECMGPYWFFSCLFFVSLLSFAVFYVNRKAKYKTFTTAASFVGLYALGFVLLYLNIDRGWMQTLILTSIVSFIFYIGYLLGTRFKNRINYQNPILILGSFVVLCIGVTWGGRISTPQLEFTNPICYPIFSLAGCFLILGISSYIHKNQTLAKTFAFVGEHSLSILLVNMLLRRIYLLFLFKIEYGGIEFYNLDLQQTLNWWDSLGCTVFMVIVPVGCILIKRNITKSINILKYN</sequence>
<keyword evidence="1" id="KW-0812">Transmembrane</keyword>
<evidence type="ECO:0000259" key="2">
    <source>
        <dbReference type="Pfam" id="PF01757"/>
    </source>
</evidence>
<dbReference type="GO" id="GO:0016747">
    <property type="term" value="F:acyltransferase activity, transferring groups other than amino-acyl groups"/>
    <property type="evidence" value="ECO:0007669"/>
    <property type="project" value="InterPro"/>
</dbReference>
<dbReference type="AlphaFoldDB" id="A0A4Y8VDI5"/>
<feature type="transmembrane region" description="Helical" evidence="1">
    <location>
        <begin position="243"/>
        <end position="263"/>
    </location>
</feature>
<organism evidence="3 4">
    <name type="scientific">Segatella hominis</name>
    <dbReference type="NCBI Taxonomy" id="2518605"/>
    <lineage>
        <taxon>Bacteria</taxon>
        <taxon>Pseudomonadati</taxon>
        <taxon>Bacteroidota</taxon>
        <taxon>Bacteroidia</taxon>
        <taxon>Bacteroidales</taxon>
        <taxon>Prevotellaceae</taxon>
        <taxon>Segatella</taxon>
    </lineage>
</organism>
<feature type="domain" description="Acyltransferase 3" evidence="2">
    <location>
        <begin position="8"/>
        <end position="335"/>
    </location>
</feature>
<proteinExistence type="predicted"/>
<protein>
    <recommendedName>
        <fullName evidence="2">Acyltransferase 3 domain-containing protein</fullName>
    </recommendedName>
</protein>
<feature type="transmembrane region" description="Helical" evidence="1">
    <location>
        <begin position="212"/>
        <end position="231"/>
    </location>
</feature>
<feature type="transmembrane region" description="Helical" evidence="1">
    <location>
        <begin position="275"/>
        <end position="299"/>
    </location>
</feature>
<keyword evidence="1" id="KW-0472">Membrane</keyword>
<reference evidence="3 4" key="1">
    <citation type="submission" date="2019-02" db="EMBL/GenBank/DDBJ databases">
        <title>Draft Genome Sequence of the Prevotella sp. BCRC 81118, Isolated from Human Feces.</title>
        <authorList>
            <person name="Huang C.-H."/>
        </authorList>
    </citation>
    <scope>NUCLEOTIDE SEQUENCE [LARGE SCALE GENOMIC DNA]</scope>
    <source>
        <strain evidence="3 4">BCRC 81118</strain>
    </source>
</reference>
<dbReference type="PANTHER" id="PTHR37312">
    <property type="entry name" value="MEMBRANE-BOUND ACYLTRANSFERASE YKRP-RELATED"/>
    <property type="match status" value="1"/>
</dbReference>
<feature type="transmembrane region" description="Helical" evidence="1">
    <location>
        <begin position="126"/>
        <end position="146"/>
    </location>
</feature>
<dbReference type="Proteomes" id="UP000297872">
    <property type="component" value="Unassembled WGS sequence"/>
</dbReference>
<dbReference type="InterPro" id="IPR052734">
    <property type="entry name" value="Nod_factor_acetyltransferase"/>
</dbReference>
<dbReference type="PANTHER" id="PTHR37312:SF1">
    <property type="entry name" value="MEMBRANE-BOUND ACYLTRANSFERASE YKRP-RELATED"/>
    <property type="match status" value="1"/>
</dbReference>